<reference evidence="1" key="1">
    <citation type="submission" date="2019-08" db="EMBL/GenBank/DDBJ databases">
        <authorList>
            <person name="Kucharzyk K."/>
            <person name="Murdoch R.W."/>
            <person name="Higgins S."/>
            <person name="Loffler F."/>
        </authorList>
    </citation>
    <scope>NUCLEOTIDE SEQUENCE</scope>
</reference>
<accession>A0A644YYB1</accession>
<dbReference type="EMBL" id="VSSQ01006532">
    <property type="protein sequence ID" value="MPM33018.1"/>
    <property type="molecule type" value="Genomic_DNA"/>
</dbReference>
<comment type="caution">
    <text evidence="1">The sequence shown here is derived from an EMBL/GenBank/DDBJ whole genome shotgun (WGS) entry which is preliminary data.</text>
</comment>
<dbReference type="AlphaFoldDB" id="A0A644YYB1"/>
<gene>
    <name evidence="1" type="ORF">SDC9_79585</name>
</gene>
<name>A0A644YYB1_9ZZZZ</name>
<sequence length="178" mass="19772">MVIQFADHLEAIALPPADDMRQFTAGDELQPAHAGIGRQLSGSHDHMKGHPITAAARKYGYSMQHARRHVCIGMQRTEQAADHTGVVGGDQSDLGCDAFLDVCQLVTHGISRRIERVSCAERLGDHLLHRFSVARLSEPQLQLLVGFGFDHIVRVYARAGRRPNLAARRGHRQQTFPR</sequence>
<proteinExistence type="predicted"/>
<protein>
    <submittedName>
        <fullName evidence="1">Uncharacterized protein</fullName>
    </submittedName>
</protein>
<evidence type="ECO:0000313" key="1">
    <source>
        <dbReference type="EMBL" id="MPM33018.1"/>
    </source>
</evidence>
<organism evidence="1">
    <name type="scientific">bioreactor metagenome</name>
    <dbReference type="NCBI Taxonomy" id="1076179"/>
    <lineage>
        <taxon>unclassified sequences</taxon>
        <taxon>metagenomes</taxon>
        <taxon>ecological metagenomes</taxon>
    </lineage>
</organism>